<evidence type="ECO:0000313" key="2">
    <source>
        <dbReference type="EMBL" id="WVZ84022.1"/>
    </source>
</evidence>
<dbReference type="AlphaFoldDB" id="A0AAQ3U543"/>
<keyword evidence="3" id="KW-1185">Reference proteome</keyword>
<feature type="domain" description="Reverse transcriptase Ty1/copia-type" evidence="1">
    <location>
        <begin position="51"/>
        <end position="166"/>
    </location>
</feature>
<dbReference type="PANTHER" id="PTHR11439:SF483">
    <property type="entry name" value="PEPTIDE SYNTHASE GLIP-LIKE, PUTATIVE (AFU_ORTHOLOGUE AFUA_3G12920)-RELATED"/>
    <property type="match status" value="1"/>
</dbReference>
<organism evidence="2 3">
    <name type="scientific">Paspalum notatum var. saurae</name>
    <dbReference type="NCBI Taxonomy" id="547442"/>
    <lineage>
        <taxon>Eukaryota</taxon>
        <taxon>Viridiplantae</taxon>
        <taxon>Streptophyta</taxon>
        <taxon>Embryophyta</taxon>
        <taxon>Tracheophyta</taxon>
        <taxon>Spermatophyta</taxon>
        <taxon>Magnoliopsida</taxon>
        <taxon>Liliopsida</taxon>
        <taxon>Poales</taxon>
        <taxon>Poaceae</taxon>
        <taxon>PACMAD clade</taxon>
        <taxon>Panicoideae</taxon>
        <taxon>Andropogonodae</taxon>
        <taxon>Paspaleae</taxon>
        <taxon>Paspalinae</taxon>
        <taxon>Paspalum</taxon>
    </lineage>
</organism>
<dbReference type="InterPro" id="IPR013103">
    <property type="entry name" value="RVT_2"/>
</dbReference>
<dbReference type="Pfam" id="PF07727">
    <property type="entry name" value="RVT_2"/>
    <property type="match status" value="1"/>
</dbReference>
<sequence>MAMIVNSGDDEPDNLVTRDDCLRAEQLCVMGLPHDVKGSNSGTSELGSFHRAWYERLSDFLIEKGFKIGRVDTTLFTQKMDYDLFVCKVYVDDIIFGSTNEEYCKEFGKMMAKKFEMSMISEITFFLEFQIKQLKEGTFIYQEKYTRDLLKRLKMDDCKPIGTPMSTNTVLDIDESGVKAGYHVYLCMCARLQADPKESHLSMVKRILRYLKHTTSIGLWYPNGASFELLGYSDLDFAGCRVEHKSTSEGFYFLGRLLVSWSSKK</sequence>
<gene>
    <name evidence="2" type="ORF">U9M48_031105</name>
</gene>
<reference evidence="2 3" key="1">
    <citation type="submission" date="2024-02" db="EMBL/GenBank/DDBJ databases">
        <title>High-quality chromosome-scale genome assembly of Pensacola bahiagrass (Paspalum notatum Flugge var. saurae).</title>
        <authorList>
            <person name="Vega J.M."/>
            <person name="Podio M."/>
            <person name="Orjuela J."/>
            <person name="Siena L.A."/>
            <person name="Pessino S.C."/>
            <person name="Combes M.C."/>
            <person name="Mariac C."/>
            <person name="Albertini E."/>
            <person name="Pupilli F."/>
            <person name="Ortiz J.P.A."/>
            <person name="Leblanc O."/>
        </authorList>
    </citation>
    <scope>NUCLEOTIDE SEQUENCE [LARGE SCALE GENOMIC DNA]</scope>
    <source>
        <strain evidence="2">R1</strain>
        <tissue evidence="2">Leaf</tissue>
    </source>
</reference>
<proteinExistence type="predicted"/>
<accession>A0AAQ3U543</accession>
<dbReference type="PANTHER" id="PTHR11439">
    <property type="entry name" value="GAG-POL-RELATED RETROTRANSPOSON"/>
    <property type="match status" value="1"/>
</dbReference>
<dbReference type="EMBL" id="CP144751">
    <property type="protein sequence ID" value="WVZ84022.1"/>
    <property type="molecule type" value="Genomic_DNA"/>
</dbReference>
<dbReference type="Proteomes" id="UP001341281">
    <property type="component" value="Chromosome 07"/>
</dbReference>
<protein>
    <recommendedName>
        <fullName evidence="1">Reverse transcriptase Ty1/copia-type domain-containing protein</fullName>
    </recommendedName>
</protein>
<name>A0AAQ3U543_PASNO</name>
<evidence type="ECO:0000259" key="1">
    <source>
        <dbReference type="Pfam" id="PF07727"/>
    </source>
</evidence>
<evidence type="ECO:0000313" key="3">
    <source>
        <dbReference type="Proteomes" id="UP001341281"/>
    </source>
</evidence>